<evidence type="ECO:0000313" key="1">
    <source>
        <dbReference type="EMBL" id="GGK79048.1"/>
    </source>
</evidence>
<proteinExistence type="predicted"/>
<protein>
    <submittedName>
        <fullName evidence="1">Uncharacterized protein</fullName>
    </submittedName>
</protein>
<gene>
    <name evidence="1" type="ORF">GCM10011509_29480</name>
</gene>
<dbReference type="EMBL" id="BMLB01000006">
    <property type="protein sequence ID" value="GGK79048.1"/>
    <property type="molecule type" value="Genomic_DNA"/>
</dbReference>
<dbReference type="Proteomes" id="UP000662111">
    <property type="component" value="Unassembled WGS sequence"/>
</dbReference>
<reference evidence="2" key="1">
    <citation type="journal article" date="2019" name="Int. J. Syst. Evol. Microbiol.">
        <title>The Global Catalogue of Microorganisms (GCM) 10K type strain sequencing project: providing services to taxonomists for standard genome sequencing and annotation.</title>
        <authorList>
            <consortium name="The Broad Institute Genomics Platform"/>
            <consortium name="The Broad Institute Genome Sequencing Center for Infectious Disease"/>
            <person name="Wu L."/>
            <person name="Ma J."/>
        </authorList>
    </citation>
    <scope>NUCLEOTIDE SEQUENCE [LARGE SCALE GENOMIC DNA]</scope>
    <source>
        <strain evidence="2">CGMCC 1.5362</strain>
    </source>
</reference>
<sequence>MTVCQVSRPDIYTDVLGDRNVARITCDLCHKRGRPSPRDPGRAVMRPARGAQPLVSAVGGISKWAHRVDHRAEGRRSLGRRCRQGPASILRGCPPDFEGLDRIVTKNHPKG</sequence>
<accession>A0ABQ2FE78</accession>
<comment type="caution">
    <text evidence="1">The sequence shown here is derived from an EMBL/GenBank/DDBJ whole genome shotgun (WGS) entry which is preliminary data.</text>
</comment>
<organism evidence="1 2">
    <name type="scientific">Ornithinimicrobium pekingense</name>
    <dbReference type="NCBI Taxonomy" id="384677"/>
    <lineage>
        <taxon>Bacteria</taxon>
        <taxon>Bacillati</taxon>
        <taxon>Actinomycetota</taxon>
        <taxon>Actinomycetes</taxon>
        <taxon>Micrococcales</taxon>
        <taxon>Ornithinimicrobiaceae</taxon>
        <taxon>Ornithinimicrobium</taxon>
    </lineage>
</organism>
<evidence type="ECO:0000313" key="2">
    <source>
        <dbReference type="Proteomes" id="UP000662111"/>
    </source>
</evidence>
<keyword evidence="2" id="KW-1185">Reference proteome</keyword>
<name>A0ABQ2FE78_9MICO</name>